<dbReference type="Gene3D" id="3.40.50.20">
    <property type="match status" value="1"/>
</dbReference>
<dbReference type="OrthoDB" id="9807240at2"/>
<dbReference type="PANTHER" id="PTHR43472">
    <property type="entry name" value="PHOSPHORIBOSYLAMINE--GLYCINE LIGASE"/>
    <property type="match status" value="1"/>
</dbReference>
<comment type="pathway">
    <text evidence="1 10">Purine metabolism; IMP biosynthesis via de novo pathway; N(1)-(5-phospho-D-ribosyl)glycinamide from 5-phospho-alpha-D-ribose 1-diphosphate: step 2/2.</text>
</comment>
<dbReference type="Pfam" id="PF01071">
    <property type="entry name" value="GARS_A"/>
    <property type="match status" value="1"/>
</dbReference>
<comment type="catalytic activity">
    <reaction evidence="10">
        <text>5-phospho-beta-D-ribosylamine + glycine + ATP = N(1)-(5-phospho-beta-D-ribosyl)glycinamide + ADP + phosphate + H(+)</text>
        <dbReference type="Rhea" id="RHEA:17453"/>
        <dbReference type="ChEBI" id="CHEBI:15378"/>
        <dbReference type="ChEBI" id="CHEBI:30616"/>
        <dbReference type="ChEBI" id="CHEBI:43474"/>
        <dbReference type="ChEBI" id="CHEBI:57305"/>
        <dbReference type="ChEBI" id="CHEBI:58681"/>
        <dbReference type="ChEBI" id="CHEBI:143788"/>
        <dbReference type="ChEBI" id="CHEBI:456216"/>
        <dbReference type="EC" id="6.3.4.13"/>
    </reaction>
</comment>
<dbReference type="GO" id="GO:0006189">
    <property type="term" value="P:'de novo' IMP biosynthetic process"/>
    <property type="evidence" value="ECO:0007669"/>
    <property type="project" value="UniProtKB-UniRule"/>
</dbReference>
<evidence type="ECO:0000313" key="14">
    <source>
        <dbReference type="Proteomes" id="UP000184432"/>
    </source>
</evidence>
<dbReference type="PROSITE" id="PS50975">
    <property type="entry name" value="ATP_GRASP"/>
    <property type="match status" value="1"/>
</dbReference>
<dbReference type="AlphaFoldDB" id="A0A1M6F9G8"/>
<proteinExistence type="inferred from homology"/>
<dbReference type="Proteomes" id="UP000184432">
    <property type="component" value="Unassembled WGS sequence"/>
</dbReference>
<dbReference type="NCBIfam" id="TIGR00877">
    <property type="entry name" value="purD"/>
    <property type="match status" value="1"/>
</dbReference>
<dbReference type="GO" id="GO:0009113">
    <property type="term" value="P:purine nucleobase biosynthetic process"/>
    <property type="evidence" value="ECO:0007669"/>
    <property type="project" value="InterPro"/>
</dbReference>
<evidence type="ECO:0000256" key="3">
    <source>
        <dbReference type="ARBA" id="ARBA00022598"/>
    </source>
</evidence>
<dbReference type="SMART" id="SM01209">
    <property type="entry name" value="GARS_A"/>
    <property type="match status" value="1"/>
</dbReference>
<evidence type="ECO:0000256" key="1">
    <source>
        <dbReference type="ARBA" id="ARBA00005174"/>
    </source>
</evidence>
<dbReference type="FunFam" id="3.90.600.10:FF:000001">
    <property type="entry name" value="Trifunctional purine biosynthetic protein adenosine-3"/>
    <property type="match status" value="1"/>
</dbReference>
<dbReference type="GO" id="GO:0004637">
    <property type="term" value="F:phosphoribosylamine-glycine ligase activity"/>
    <property type="evidence" value="ECO:0007669"/>
    <property type="project" value="UniProtKB-UniRule"/>
</dbReference>
<dbReference type="GO" id="GO:0005524">
    <property type="term" value="F:ATP binding"/>
    <property type="evidence" value="ECO:0007669"/>
    <property type="project" value="UniProtKB-UniRule"/>
</dbReference>
<evidence type="ECO:0000256" key="6">
    <source>
        <dbReference type="ARBA" id="ARBA00022840"/>
    </source>
</evidence>
<reference evidence="14" key="1">
    <citation type="submission" date="2016-11" db="EMBL/GenBank/DDBJ databases">
        <authorList>
            <person name="Varghese N."/>
            <person name="Submissions S."/>
        </authorList>
    </citation>
    <scope>NUCLEOTIDE SEQUENCE [LARGE SCALE GENOMIC DNA]</scope>
    <source>
        <strain evidence="14">DSM 22623</strain>
    </source>
</reference>
<dbReference type="Gene3D" id="3.90.600.10">
    <property type="entry name" value="Phosphoribosylglycinamide synthetase, C-terminal domain"/>
    <property type="match status" value="1"/>
</dbReference>
<dbReference type="InterPro" id="IPR037123">
    <property type="entry name" value="PRibGlycinamide_synth_C_sf"/>
</dbReference>
<feature type="domain" description="ATP-grasp" evidence="12">
    <location>
        <begin position="111"/>
        <end position="319"/>
    </location>
</feature>
<evidence type="ECO:0000256" key="9">
    <source>
        <dbReference type="ARBA" id="ARBA00042864"/>
    </source>
</evidence>
<gene>
    <name evidence="10" type="primary">purD</name>
    <name evidence="13" type="ORF">SAMN04488508_104158</name>
</gene>
<comment type="similarity">
    <text evidence="7 10">Belongs to the GARS family.</text>
</comment>
<dbReference type="InterPro" id="IPR020561">
    <property type="entry name" value="PRibGlycinamid_synth_ATP-grasp"/>
</dbReference>
<keyword evidence="3 10" id="KW-0436">Ligase</keyword>
<dbReference type="UniPathway" id="UPA00074">
    <property type="reaction ID" value="UER00125"/>
</dbReference>
<dbReference type="PANTHER" id="PTHR43472:SF1">
    <property type="entry name" value="PHOSPHORIBOSYLAMINE--GLYCINE LIGASE, CHLOROPLASTIC"/>
    <property type="match status" value="1"/>
</dbReference>
<dbReference type="InterPro" id="IPR011761">
    <property type="entry name" value="ATP-grasp"/>
</dbReference>
<evidence type="ECO:0000256" key="11">
    <source>
        <dbReference type="PROSITE-ProRule" id="PRU00409"/>
    </source>
</evidence>
<organism evidence="13 14">
    <name type="scientific">Aquimarina spongiae</name>
    <dbReference type="NCBI Taxonomy" id="570521"/>
    <lineage>
        <taxon>Bacteria</taxon>
        <taxon>Pseudomonadati</taxon>
        <taxon>Bacteroidota</taxon>
        <taxon>Flavobacteriia</taxon>
        <taxon>Flavobacteriales</taxon>
        <taxon>Flavobacteriaceae</taxon>
        <taxon>Aquimarina</taxon>
    </lineage>
</organism>
<dbReference type="SUPFAM" id="SSF51246">
    <property type="entry name" value="Rudiment single hybrid motif"/>
    <property type="match status" value="1"/>
</dbReference>
<dbReference type="EC" id="6.3.4.13" evidence="2 10"/>
<keyword evidence="5 10" id="KW-0658">Purine biosynthesis</keyword>
<evidence type="ECO:0000256" key="2">
    <source>
        <dbReference type="ARBA" id="ARBA00013255"/>
    </source>
</evidence>
<dbReference type="InterPro" id="IPR000115">
    <property type="entry name" value="PRibGlycinamide_synth"/>
</dbReference>
<keyword evidence="6 11" id="KW-0067">ATP-binding</keyword>
<dbReference type="Pfam" id="PF02844">
    <property type="entry name" value="GARS_N"/>
    <property type="match status" value="1"/>
</dbReference>
<evidence type="ECO:0000256" key="10">
    <source>
        <dbReference type="HAMAP-Rule" id="MF_00138"/>
    </source>
</evidence>
<dbReference type="SMART" id="SM01210">
    <property type="entry name" value="GARS_C"/>
    <property type="match status" value="1"/>
</dbReference>
<dbReference type="SUPFAM" id="SSF52440">
    <property type="entry name" value="PreATP-grasp domain"/>
    <property type="match status" value="1"/>
</dbReference>
<dbReference type="RefSeq" id="WP_073315985.1">
    <property type="nucleotide sequence ID" value="NZ_FQYP01000004.1"/>
</dbReference>
<dbReference type="Gene3D" id="3.30.470.20">
    <property type="entry name" value="ATP-grasp fold, B domain"/>
    <property type="match status" value="1"/>
</dbReference>
<dbReference type="InterPro" id="IPR020562">
    <property type="entry name" value="PRibGlycinamide_synth_N"/>
</dbReference>
<dbReference type="GO" id="GO:0046872">
    <property type="term" value="F:metal ion binding"/>
    <property type="evidence" value="ECO:0007669"/>
    <property type="project" value="InterPro"/>
</dbReference>
<evidence type="ECO:0000259" key="12">
    <source>
        <dbReference type="PROSITE" id="PS50975"/>
    </source>
</evidence>
<dbReference type="Gene3D" id="3.30.1490.20">
    <property type="entry name" value="ATP-grasp fold, A domain"/>
    <property type="match status" value="1"/>
</dbReference>
<protein>
    <recommendedName>
        <fullName evidence="2 10">Phosphoribosylamine--glycine ligase</fullName>
        <ecNumber evidence="2 10">6.3.4.13</ecNumber>
    </recommendedName>
    <alternativeName>
        <fullName evidence="10">GARS</fullName>
    </alternativeName>
    <alternativeName>
        <fullName evidence="8 10">Glycinamide ribonucleotide synthetase</fullName>
    </alternativeName>
    <alternativeName>
        <fullName evidence="9 10">Phosphoribosylglycinamide synthetase</fullName>
    </alternativeName>
</protein>
<dbReference type="SUPFAM" id="SSF56059">
    <property type="entry name" value="Glutathione synthetase ATP-binding domain-like"/>
    <property type="match status" value="1"/>
</dbReference>
<dbReference type="STRING" id="570521.SAMN04488508_104158"/>
<evidence type="ECO:0000256" key="4">
    <source>
        <dbReference type="ARBA" id="ARBA00022741"/>
    </source>
</evidence>
<dbReference type="HAMAP" id="MF_00138">
    <property type="entry name" value="GARS"/>
    <property type="match status" value="1"/>
</dbReference>
<evidence type="ECO:0000256" key="8">
    <source>
        <dbReference type="ARBA" id="ARBA00042242"/>
    </source>
</evidence>
<dbReference type="EMBL" id="FQYP01000004">
    <property type="protein sequence ID" value="SHI94296.1"/>
    <property type="molecule type" value="Genomic_DNA"/>
</dbReference>
<dbReference type="Pfam" id="PF02843">
    <property type="entry name" value="GARS_C"/>
    <property type="match status" value="1"/>
</dbReference>
<name>A0A1M6F9G8_9FLAO</name>
<evidence type="ECO:0000313" key="13">
    <source>
        <dbReference type="EMBL" id="SHI94296.1"/>
    </source>
</evidence>
<evidence type="ECO:0000256" key="5">
    <source>
        <dbReference type="ARBA" id="ARBA00022755"/>
    </source>
</evidence>
<keyword evidence="14" id="KW-1185">Reference proteome</keyword>
<keyword evidence="4 11" id="KW-0547">Nucleotide-binding</keyword>
<dbReference type="InterPro" id="IPR016185">
    <property type="entry name" value="PreATP-grasp_dom_sf"/>
</dbReference>
<accession>A0A1M6F9G8</accession>
<dbReference type="InterPro" id="IPR011054">
    <property type="entry name" value="Rudment_hybrid_motif"/>
</dbReference>
<sequence length="423" mass="46132">MNILILGSGGREHTFAYKIAKSERCSRLFVAPGNAGTDSIATNVPIAVTDFESIKELVLKEEIAMVVVGPEDPLVRGISDFFAQDSELANVVVIGPSKEGARLEGSKEYAKEFLFRHNIPTAAYQSFTAATVDEGKKFLETLTPPYVLKADGLAAGKGVLILKDLEEAKSELDNMLTNQKFGAASQTVVIEEFLDGIELSVFVLTDGKNYVTLPTAKDYKRIGEGDTGLNTGGMGAISPVPFADEEFMGKIEEQIIKPTVQGLSKENIDYKGFIFIGLIKVGDDPKVIEYNVRMGDPETEVVLPRLQTDLVELLSHVGAGSLDQIDLQIDDRSATTVMTVSGGYPEAYEKGKEITGIENIDDSIVFHAGTKIENGKVVTNGGRVIAITSFDNDFKQALEKSYSSIEKLHFDKMYYRKDLGFDL</sequence>
<dbReference type="InterPro" id="IPR013815">
    <property type="entry name" value="ATP_grasp_subdomain_1"/>
</dbReference>
<dbReference type="InterPro" id="IPR020560">
    <property type="entry name" value="PRibGlycinamide_synth_C-dom"/>
</dbReference>
<evidence type="ECO:0000256" key="7">
    <source>
        <dbReference type="ARBA" id="ARBA00038345"/>
    </source>
</evidence>